<feature type="signal peptide" evidence="9">
    <location>
        <begin position="1"/>
        <end position="21"/>
    </location>
</feature>
<evidence type="ECO:0000256" key="9">
    <source>
        <dbReference type="SAM" id="SignalP"/>
    </source>
</evidence>
<evidence type="ECO:0000256" key="8">
    <source>
        <dbReference type="ARBA" id="ARBA00037847"/>
    </source>
</evidence>
<evidence type="ECO:0000256" key="3">
    <source>
        <dbReference type="ARBA" id="ARBA00022679"/>
    </source>
</evidence>
<name>A0ABP0LTB1_9DINO</name>
<dbReference type="InterPro" id="IPR003378">
    <property type="entry name" value="Fringe-like_glycosylTrfase"/>
</dbReference>
<dbReference type="Pfam" id="PF02434">
    <property type="entry name" value="Fringe"/>
    <property type="match status" value="2"/>
</dbReference>
<evidence type="ECO:0000256" key="7">
    <source>
        <dbReference type="ARBA" id="ARBA00023136"/>
    </source>
</evidence>
<evidence type="ECO:0000256" key="4">
    <source>
        <dbReference type="ARBA" id="ARBA00022692"/>
    </source>
</evidence>
<dbReference type="EMBL" id="CAXAMN010013991">
    <property type="protein sequence ID" value="CAK9042188.1"/>
    <property type="molecule type" value="Genomic_DNA"/>
</dbReference>
<evidence type="ECO:0000256" key="1">
    <source>
        <dbReference type="ARBA" id="ARBA00004606"/>
    </source>
</evidence>
<proteinExistence type="predicted"/>
<evidence type="ECO:0000313" key="11">
    <source>
        <dbReference type="EMBL" id="CAK9042188.1"/>
    </source>
</evidence>
<dbReference type="Gene3D" id="3.90.550.50">
    <property type="match status" value="2"/>
</dbReference>
<evidence type="ECO:0000256" key="6">
    <source>
        <dbReference type="ARBA" id="ARBA00022989"/>
    </source>
</evidence>
<gene>
    <name evidence="11" type="ORF">CCMP2556_LOCUS22489</name>
</gene>
<organism evidence="11 12">
    <name type="scientific">Durusdinium trenchii</name>
    <dbReference type="NCBI Taxonomy" id="1381693"/>
    <lineage>
        <taxon>Eukaryota</taxon>
        <taxon>Sar</taxon>
        <taxon>Alveolata</taxon>
        <taxon>Dinophyceae</taxon>
        <taxon>Suessiales</taxon>
        <taxon>Symbiodiniaceae</taxon>
        <taxon>Durusdinium</taxon>
    </lineage>
</organism>
<evidence type="ECO:0000259" key="10">
    <source>
        <dbReference type="Pfam" id="PF02434"/>
    </source>
</evidence>
<keyword evidence="12" id="KW-1185">Reference proteome</keyword>
<keyword evidence="4" id="KW-0812">Transmembrane</keyword>
<feature type="non-terminal residue" evidence="11">
    <location>
        <position position="358"/>
    </location>
</feature>
<evidence type="ECO:0000313" key="12">
    <source>
        <dbReference type="Proteomes" id="UP001642484"/>
    </source>
</evidence>
<evidence type="ECO:0000256" key="2">
    <source>
        <dbReference type="ARBA" id="ARBA00022676"/>
    </source>
</evidence>
<keyword evidence="7" id="KW-0472">Membrane</keyword>
<accession>A0ABP0LTB1</accession>
<keyword evidence="2" id="KW-0328">Glycosyltransferase</keyword>
<feature type="domain" description="Fringe-like glycosyltransferase" evidence="10">
    <location>
        <begin position="227"/>
        <end position="355"/>
    </location>
</feature>
<comment type="subcellular location">
    <subcellularLocation>
        <location evidence="8">Endomembrane system</location>
        <topology evidence="8">Single-pass membrane protein</topology>
    </subcellularLocation>
    <subcellularLocation>
        <location evidence="1">Membrane</location>
        <topology evidence="1">Single-pass type II membrane protein</topology>
    </subcellularLocation>
</comment>
<reference evidence="11 12" key="1">
    <citation type="submission" date="2024-02" db="EMBL/GenBank/DDBJ databases">
        <authorList>
            <person name="Chen Y."/>
            <person name="Shah S."/>
            <person name="Dougan E. K."/>
            <person name="Thang M."/>
            <person name="Chan C."/>
        </authorList>
    </citation>
    <scope>NUCLEOTIDE SEQUENCE [LARGE SCALE GENOMIC DNA]</scope>
</reference>
<comment type="caution">
    <text evidence="11">The sequence shown here is derived from an EMBL/GenBank/DDBJ whole genome shotgun (WGS) entry which is preliminary data.</text>
</comment>
<keyword evidence="5" id="KW-0735">Signal-anchor</keyword>
<keyword evidence="6" id="KW-1133">Transmembrane helix</keyword>
<protein>
    <recommendedName>
        <fullName evidence="10">Fringe-like glycosyltransferase domain-containing protein</fullName>
    </recommendedName>
</protein>
<keyword evidence="9" id="KW-0732">Signal</keyword>
<keyword evidence="3" id="KW-0808">Transferase</keyword>
<feature type="chain" id="PRO_5047199900" description="Fringe-like glycosyltransferase domain-containing protein" evidence="9">
    <location>
        <begin position="22"/>
        <end position="358"/>
    </location>
</feature>
<feature type="domain" description="Fringe-like glycosyltransferase" evidence="10">
    <location>
        <begin position="91"/>
        <end position="164"/>
    </location>
</feature>
<dbReference type="Proteomes" id="UP001642484">
    <property type="component" value="Unassembled WGS sequence"/>
</dbReference>
<evidence type="ECO:0000256" key="5">
    <source>
        <dbReference type="ARBA" id="ARBA00022968"/>
    </source>
</evidence>
<dbReference type="PANTHER" id="PTHR10811">
    <property type="entry name" value="FRINGE-RELATED"/>
    <property type="match status" value="1"/>
</dbReference>
<sequence>MWFGFRLAFLLLLRCIRWVSAVDITLYVRSQGLVHQTGALNEVLAAVVDAGWSHTTVVSMKEAEEELKHSGLWSYFPWIWQTEKKRFGKRSAGERWVVFLEAATMVDPKALELLLAQYDAREPWYLGRSLQDDQMSIIHHYQQEPAYPLVHAGFALSGGLLKKLLKDLEEKPVGSGQQIEPVWELASRLGKMGIFITHHEGFCREPRPHCATWVRPLDRFRATQGLRPEEVVIAVKTVDKFHPIRLPLLKEFWADESIVQVLYMSNTGGDEAKIIDLSVDFGDMVDPKKESNKQGSGHCTKMQAILRYLHRFEPDRRWYVVTDDDTLVNVPRLLRVLDSHDDREAIYLGERYGWSHMQ</sequence>